<organism evidence="16 17">
    <name type="scientific">Paenibacillus darwinianus</name>
    <dbReference type="NCBI Taxonomy" id="1380763"/>
    <lineage>
        <taxon>Bacteria</taxon>
        <taxon>Bacillati</taxon>
        <taxon>Bacillota</taxon>
        <taxon>Bacilli</taxon>
        <taxon>Bacillales</taxon>
        <taxon>Paenibacillaceae</taxon>
        <taxon>Paenibacillus</taxon>
    </lineage>
</organism>
<evidence type="ECO:0000259" key="15">
    <source>
        <dbReference type="Pfam" id="PF01930"/>
    </source>
</evidence>
<dbReference type="GO" id="GO:0003677">
    <property type="term" value="F:DNA binding"/>
    <property type="evidence" value="ECO:0007669"/>
    <property type="project" value="UniProtKB-KW"/>
</dbReference>
<dbReference type="PANTHER" id="PTHR34353">
    <property type="entry name" value="CRISPR-ASSOCIATED ENDONUCLEASE CAS1 1"/>
    <property type="match status" value="1"/>
</dbReference>
<evidence type="ECO:0000256" key="5">
    <source>
        <dbReference type="ARBA" id="ARBA00022839"/>
    </source>
</evidence>
<accession>A0A9W5RZ67</accession>
<dbReference type="InterPro" id="IPR022765">
    <property type="entry name" value="Dna2/Cas4_DUF83"/>
</dbReference>
<comment type="caution">
    <text evidence="16">The sequence shown here is derived from an EMBL/GenBank/DDBJ whole genome shotgun (WGS) entry which is preliminary data.</text>
</comment>
<dbReference type="NCBIfam" id="TIGR03983">
    <property type="entry name" value="cas1_MYXAN"/>
    <property type="match status" value="1"/>
</dbReference>
<keyword evidence="6 14" id="KW-0460">Magnesium</keyword>
<dbReference type="InterPro" id="IPR023844">
    <property type="entry name" value="CRISPR-assoc_Cas1_MYXAN"/>
</dbReference>
<evidence type="ECO:0000256" key="8">
    <source>
        <dbReference type="ARBA" id="ARBA00023014"/>
    </source>
</evidence>
<protein>
    <recommendedName>
        <fullName evidence="14">CRISPR-associated endonuclease Cas1</fullName>
        <ecNumber evidence="14">3.1.-.-</ecNumber>
    </recommendedName>
</protein>
<sequence length="549" mass="62415">MSDEQALEKQPLVRVMALHALAYCERLFYLEEVEEIRVADARVYDGRRFHETIPDYSGLEHFTIESESLGLYGKVDTIRTAGGVLLPYEYKKGRCRSEEGKYRAWPSDELQLGAYMMLVEEFTGKPINEGRVYYAADHRTVEVVLSDDLRRQVIDAVDRARVLRVSPYRPKVALNERLCPKCSLAPVCLPEEERLVDAPERETLRLFPEDRESLDLHVVVPGSTVRKKGDMLVIDRKDTEEQTVPMHQVGSVTIHGASQVTTQTLQACAYKGIHIHWLTGGGKYIGSMANSAGAVQRKWRQYRGLYGQENALKLATALVTAKVESQLRYMLRLSRGSELRGEMESYLQSMKMMLRKARKAVSTDELLGFEGNSARAYFACLSILTRAQYGEGMAFTNRSKRPPKDAPNALLSFLYTLLYKDCVQSILTVGLDPVIGFYHQPRSSGYPLALDDMMELFRVAMCDMIVLGSIGRKQWSLQEDFTLAGEHVWLSDEGKKKAVALYERRKQDKWKHPAIGYSLSYARLIELEVRLLEKEWSGSPGLFALNRLR</sequence>
<keyword evidence="4 14" id="KW-0378">Hydrolase</keyword>
<dbReference type="NCBIfam" id="TIGR00372">
    <property type="entry name" value="cas4"/>
    <property type="match status" value="1"/>
</dbReference>
<feature type="binding site" evidence="14">
    <location>
        <position position="455"/>
    </location>
    <ligand>
        <name>Mn(2+)</name>
        <dbReference type="ChEBI" id="CHEBI:29035"/>
    </ligand>
</feature>
<proteinExistence type="inferred from homology"/>
<keyword evidence="10 14" id="KW-0238">DNA-binding</keyword>
<evidence type="ECO:0000313" key="17">
    <source>
        <dbReference type="Proteomes" id="UP000053750"/>
    </source>
</evidence>
<dbReference type="InterPro" id="IPR002729">
    <property type="entry name" value="CRISPR-assoc_Cas1"/>
</dbReference>
<dbReference type="Pfam" id="PF01930">
    <property type="entry name" value="Cas_Cas4"/>
    <property type="match status" value="1"/>
</dbReference>
<comment type="subunit">
    <text evidence="13 14">Homodimer, forms a heterotetramer with a Cas2 homodimer.</text>
</comment>
<dbReference type="InterPro" id="IPR050646">
    <property type="entry name" value="Cas1"/>
</dbReference>
<evidence type="ECO:0000256" key="10">
    <source>
        <dbReference type="ARBA" id="ARBA00023125"/>
    </source>
</evidence>
<keyword evidence="11 14" id="KW-0464">Manganese</keyword>
<comment type="catalytic activity">
    <reaction evidence="12">
        <text>exonucleolytic cleavage in the 5'- to 3'-direction to yield nucleoside 3'-phosphates.</text>
        <dbReference type="EC" id="3.1.12.1"/>
    </reaction>
</comment>
<dbReference type="NCBIfam" id="TIGR00287">
    <property type="entry name" value="cas1"/>
    <property type="match status" value="1"/>
</dbReference>
<dbReference type="GO" id="GO:0043571">
    <property type="term" value="P:maintenance of CRISPR repeat elements"/>
    <property type="evidence" value="ECO:0007669"/>
    <property type="project" value="UniProtKB-UniRule"/>
</dbReference>
<keyword evidence="8" id="KW-0411">Iron-sulfur</keyword>
<dbReference type="GO" id="GO:0046872">
    <property type="term" value="F:metal ion binding"/>
    <property type="evidence" value="ECO:0007669"/>
    <property type="project" value="UniProtKB-UniRule"/>
</dbReference>
<reference evidence="16 17" key="1">
    <citation type="submission" date="2014-02" db="EMBL/GenBank/DDBJ databases">
        <title>Genome sequence of Paenibacillus darwinianus reveals adaptive mechanisms for survival in Antarctic soils.</title>
        <authorList>
            <person name="Dsouza M."/>
            <person name="Taylor M.W."/>
            <person name="Turner S.J."/>
            <person name="Aislabie J."/>
        </authorList>
    </citation>
    <scope>NUCLEOTIDE SEQUENCE [LARGE SCALE GENOMIC DNA]</scope>
    <source>
        <strain evidence="16 17">CE1</strain>
    </source>
</reference>
<evidence type="ECO:0000256" key="11">
    <source>
        <dbReference type="ARBA" id="ARBA00023211"/>
    </source>
</evidence>
<evidence type="ECO:0000256" key="12">
    <source>
        <dbReference type="ARBA" id="ARBA00033996"/>
    </source>
</evidence>
<dbReference type="EC" id="3.1.-.-" evidence="14"/>
<keyword evidence="5" id="KW-0269">Exonuclease</keyword>
<dbReference type="InterPro" id="IPR011604">
    <property type="entry name" value="PDDEXK-like_dom_sf"/>
</dbReference>
<evidence type="ECO:0000256" key="7">
    <source>
        <dbReference type="ARBA" id="ARBA00023004"/>
    </source>
</evidence>
<dbReference type="InterPro" id="IPR042206">
    <property type="entry name" value="CRISPR-assoc_Cas1_C"/>
</dbReference>
<evidence type="ECO:0000256" key="6">
    <source>
        <dbReference type="ARBA" id="ARBA00022842"/>
    </source>
</evidence>
<dbReference type="GO" id="GO:0004520">
    <property type="term" value="F:DNA endonuclease activity"/>
    <property type="evidence" value="ECO:0007669"/>
    <property type="project" value="InterPro"/>
</dbReference>
<dbReference type="InterPro" id="IPR042211">
    <property type="entry name" value="CRISPR-assoc_Cas1_N"/>
</dbReference>
<evidence type="ECO:0000256" key="4">
    <source>
        <dbReference type="ARBA" id="ARBA00022801"/>
    </source>
</evidence>
<keyword evidence="7" id="KW-0408">Iron</keyword>
<evidence type="ECO:0000313" key="16">
    <source>
        <dbReference type="EMBL" id="EXX86586.1"/>
    </source>
</evidence>
<feature type="domain" description="DUF83" evidence="15">
    <location>
        <begin position="16"/>
        <end position="189"/>
    </location>
</feature>
<dbReference type="Gene3D" id="1.20.120.920">
    <property type="entry name" value="CRISPR-associated endonuclease Cas1, C-terminal domain"/>
    <property type="match status" value="1"/>
</dbReference>
<dbReference type="PANTHER" id="PTHR34353:SF2">
    <property type="entry name" value="CRISPR-ASSOCIATED ENDONUCLEASE CAS1 1"/>
    <property type="match status" value="1"/>
</dbReference>
<gene>
    <name evidence="14" type="primary">cas1</name>
    <name evidence="16" type="ORF">BG53_05935</name>
</gene>
<evidence type="ECO:0000256" key="14">
    <source>
        <dbReference type="HAMAP-Rule" id="MF_01470"/>
    </source>
</evidence>
<dbReference type="HAMAP" id="MF_01470">
    <property type="entry name" value="Cas1"/>
    <property type="match status" value="1"/>
</dbReference>
<dbReference type="CDD" id="cd09634">
    <property type="entry name" value="Cas1_I-II-III"/>
    <property type="match status" value="1"/>
</dbReference>
<keyword evidence="9 14" id="KW-0051">Antiviral defense</keyword>
<dbReference type="EMBL" id="JFHU01000185">
    <property type="protein sequence ID" value="EXX86586.1"/>
    <property type="molecule type" value="Genomic_DNA"/>
</dbReference>
<dbReference type="GO" id="GO:0051536">
    <property type="term" value="F:iron-sulfur cluster binding"/>
    <property type="evidence" value="ECO:0007669"/>
    <property type="project" value="UniProtKB-KW"/>
</dbReference>
<dbReference type="Proteomes" id="UP000053750">
    <property type="component" value="Unassembled WGS sequence"/>
</dbReference>
<dbReference type="Pfam" id="PF01867">
    <property type="entry name" value="Cas_Cas1"/>
    <property type="match status" value="1"/>
</dbReference>
<keyword evidence="1 14" id="KW-0540">Nuclease</keyword>
<keyword evidence="17" id="KW-1185">Reference proteome</keyword>
<comment type="cofactor">
    <cofactor evidence="14">
        <name>Mg(2+)</name>
        <dbReference type="ChEBI" id="CHEBI:18420"/>
    </cofactor>
    <cofactor evidence="14">
        <name>Mn(2+)</name>
        <dbReference type="ChEBI" id="CHEBI:29035"/>
    </cofactor>
</comment>
<evidence type="ECO:0000256" key="13">
    <source>
        <dbReference type="ARBA" id="ARBA00038592"/>
    </source>
</evidence>
<evidence type="ECO:0000256" key="3">
    <source>
        <dbReference type="ARBA" id="ARBA00022759"/>
    </source>
</evidence>
<feature type="binding site" evidence="14">
    <location>
        <position position="370"/>
    </location>
    <ligand>
        <name>Mn(2+)</name>
        <dbReference type="ChEBI" id="CHEBI:29035"/>
    </ligand>
</feature>
<dbReference type="GO" id="GO:0004527">
    <property type="term" value="F:exonuclease activity"/>
    <property type="evidence" value="ECO:0007669"/>
    <property type="project" value="UniProtKB-KW"/>
</dbReference>
<dbReference type="Gene3D" id="3.90.320.10">
    <property type="match status" value="1"/>
</dbReference>
<name>A0A9W5RZ67_9BACL</name>
<evidence type="ECO:0000256" key="1">
    <source>
        <dbReference type="ARBA" id="ARBA00022722"/>
    </source>
</evidence>
<dbReference type="GO" id="GO:0051607">
    <property type="term" value="P:defense response to virus"/>
    <property type="evidence" value="ECO:0007669"/>
    <property type="project" value="UniProtKB-UniRule"/>
</dbReference>
<dbReference type="RefSeq" id="WP_036716347.1">
    <property type="nucleotide sequence ID" value="NZ_KK082273.1"/>
</dbReference>
<keyword evidence="3 14" id="KW-0255">Endonuclease</keyword>
<feature type="binding site" evidence="14">
    <location>
        <position position="439"/>
    </location>
    <ligand>
        <name>Mn(2+)</name>
        <dbReference type="ChEBI" id="CHEBI:29035"/>
    </ligand>
</feature>
<dbReference type="InterPro" id="IPR013343">
    <property type="entry name" value="CRISPR-assoc_prot_Cas4"/>
</dbReference>
<comment type="similarity">
    <text evidence="14">Belongs to the CRISPR-associated endonuclease Cas1 family.</text>
</comment>
<keyword evidence="2 14" id="KW-0479">Metal-binding</keyword>
<dbReference type="Gene3D" id="3.100.10.20">
    <property type="entry name" value="CRISPR-associated endonuclease Cas1, N-terminal domain"/>
    <property type="match status" value="1"/>
</dbReference>
<evidence type="ECO:0000256" key="2">
    <source>
        <dbReference type="ARBA" id="ARBA00022723"/>
    </source>
</evidence>
<evidence type="ECO:0000256" key="9">
    <source>
        <dbReference type="ARBA" id="ARBA00023118"/>
    </source>
</evidence>
<dbReference type="AlphaFoldDB" id="A0A9W5RZ67"/>
<comment type="function">
    <text evidence="14">CRISPR (clustered regularly interspaced short palindromic repeat), is an adaptive immune system that provides protection against mobile genetic elements (viruses, transposable elements and conjugative plasmids). CRISPR clusters contain spacers, sequences complementary to antecedent mobile elements, and target invading nucleic acids. CRISPR clusters are transcribed and processed into CRISPR RNA (crRNA). Acts as a dsDNA endonuclease. Involved in the integration of spacer DNA into the CRISPR cassette.</text>
</comment>